<keyword evidence="3" id="KW-1185">Reference proteome</keyword>
<comment type="caution">
    <text evidence="2">The sequence shown here is derived from an EMBL/GenBank/DDBJ whole genome shotgun (WGS) entry which is preliminary data.</text>
</comment>
<feature type="region of interest" description="Disordered" evidence="1">
    <location>
        <begin position="1"/>
        <end position="79"/>
    </location>
</feature>
<dbReference type="Proteomes" id="UP000693946">
    <property type="component" value="Linkage Group LG1"/>
</dbReference>
<accession>A0AAV6T2Y3</accession>
<proteinExistence type="predicted"/>
<sequence>MINDRGRERSAAPSFLSSPAPLPLNHPAPAERRRNDFPPQQNSCFPLRVEVKGQSRKLIPPPHPRRMLPSAGASHKLQV</sequence>
<name>A0AAV6T2Y3_SOLSE</name>
<protein>
    <submittedName>
        <fullName evidence="2">Uncharacterized protein</fullName>
    </submittedName>
</protein>
<organism evidence="2 3">
    <name type="scientific">Solea senegalensis</name>
    <name type="common">Senegalese sole</name>
    <dbReference type="NCBI Taxonomy" id="28829"/>
    <lineage>
        <taxon>Eukaryota</taxon>
        <taxon>Metazoa</taxon>
        <taxon>Chordata</taxon>
        <taxon>Craniata</taxon>
        <taxon>Vertebrata</taxon>
        <taxon>Euteleostomi</taxon>
        <taxon>Actinopterygii</taxon>
        <taxon>Neopterygii</taxon>
        <taxon>Teleostei</taxon>
        <taxon>Neoteleostei</taxon>
        <taxon>Acanthomorphata</taxon>
        <taxon>Carangaria</taxon>
        <taxon>Pleuronectiformes</taxon>
        <taxon>Pleuronectoidei</taxon>
        <taxon>Soleidae</taxon>
        <taxon>Solea</taxon>
    </lineage>
</organism>
<evidence type="ECO:0000256" key="1">
    <source>
        <dbReference type="SAM" id="MobiDB-lite"/>
    </source>
</evidence>
<dbReference type="EMBL" id="JAGKHQ010000001">
    <property type="protein sequence ID" value="KAG7523684.1"/>
    <property type="molecule type" value="Genomic_DNA"/>
</dbReference>
<dbReference type="AlphaFoldDB" id="A0AAV6T2Y3"/>
<evidence type="ECO:0000313" key="2">
    <source>
        <dbReference type="EMBL" id="KAG7523684.1"/>
    </source>
</evidence>
<evidence type="ECO:0000313" key="3">
    <source>
        <dbReference type="Proteomes" id="UP000693946"/>
    </source>
</evidence>
<reference evidence="2 3" key="1">
    <citation type="journal article" date="2021" name="Sci. Rep.">
        <title>Chromosome anchoring in Senegalese sole (Solea senegalensis) reveals sex-associated markers and genome rearrangements in flatfish.</title>
        <authorList>
            <person name="Guerrero-Cozar I."/>
            <person name="Gomez-Garrido J."/>
            <person name="Berbel C."/>
            <person name="Martinez-Blanch J.F."/>
            <person name="Alioto T."/>
            <person name="Claros M.G."/>
            <person name="Gagnaire P.A."/>
            <person name="Manchado M."/>
        </authorList>
    </citation>
    <scope>NUCLEOTIDE SEQUENCE [LARGE SCALE GENOMIC DNA]</scope>
    <source>
        <strain evidence="2">Sse05_10M</strain>
    </source>
</reference>
<gene>
    <name evidence="2" type="ORF">JOB18_001829</name>
</gene>
<feature type="compositionally biased region" description="Basic and acidic residues" evidence="1">
    <location>
        <begin position="1"/>
        <end position="10"/>
    </location>
</feature>